<evidence type="ECO:0000256" key="9">
    <source>
        <dbReference type="SAM" id="MobiDB-lite"/>
    </source>
</evidence>
<evidence type="ECO:0000256" key="7">
    <source>
        <dbReference type="ARBA" id="ARBA00022840"/>
    </source>
</evidence>
<feature type="compositionally biased region" description="Basic and acidic residues" evidence="9">
    <location>
        <begin position="38"/>
        <end position="67"/>
    </location>
</feature>
<evidence type="ECO:0000313" key="13">
    <source>
        <dbReference type="Proteomes" id="UP000019763"/>
    </source>
</evidence>
<dbReference type="EMBL" id="AFNH02000826">
    <property type="protein sequence ID" value="EZG55616.1"/>
    <property type="molecule type" value="Genomic_DNA"/>
</dbReference>
<dbReference type="GO" id="GO:0005634">
    <property type="term" value="C:nucleus"/>
    <property type="evidence" value="ECO:0007669"/>
    <property type="project" value="TreeGrafter"/>
</dbReference>
<dbReference type="SMART" id="SM00744">
    <property type="entry name" value="RINGv"/>
    <property type="match status" value="1"/>
</dbReference>
<reference evidence="12" key="1">
    <citation type="submission" date="2013-12" db="EMBL/GenBank/DDBJ databases">
        <authorList>
            <person name="Omoto C.K."/>
            <person name="Sibley D."/>
            <person name="Venepally P."/>
            <person name="Hadjithomas M."/>
            <person name="Karamycheva S."/>
            <person name="Brunk B."/>
            <person name="Roos D."/>
            <person name="Caler E."/>
            <person name="Lorenzi H."/>
        </authorList>
    </citation>
    <scope>NUCLEOTIDE SEQUENCE</scope>
</reference>
<dbReference type="GO" id="GO:0016787">
    <property type="term" value="F:hydrolase activity"/>
    <property type="evidence" value="ECO:0007669"/>
    <property type="project" value="UniProtKB-KW"/>
</dbReference>
<feature type="region of interest" description="Disordered" evidence="9">
    <location>
        <begin position="99"/>
        <end position="135"/>
    </location>
</feature>
<dbReference type="AlphaFoldDB" id="A0A023B3M9"/>
<evidence type="ECO:0000313" key="12">
    <source>
        <dbReference type="EMBL" id="EZG55616.1"/>
    </source>
</evidence>
<evidence type="ECO:0000256" key="2">
    <source>
        <dbReference type="ARBA" id="ARBA00022741"/>
    </source>
</evidence>
<dbReference type="OrthoDB" id="448448at2759"/>
<dbReference type="InterPro" id="IPR038718">
    <property type="entry name" value="SNF2-like_sf"/>
</dbReference>
<dbReference type="GeneID" id="22913901"/>
<evidence type="ECO:0000256" key="8">
    <source>
        <dbReference type="PROSITE-ProRule" id="PRU00175"/>
    </source>
</evidence>
<dbReference type="Gene3D" id="3.30.40.10">
    <property type="entry name" value="Zinc/RING finger domain, C3HC4 (zinc finger)"/>
    <property type="match status" value="1"/>
</dbReference>
<dbReference type="InterPro" id="IPR001841">
    <property type="entry name" value="Znf_RING"/>
</dbReference>
<dbReference type="InterPro" id="IPR014001">
    <property type="entry name" value="Helicase_ATP-bd"/>
</dbReference>
<name>A0A023B3M9_GRENI</name>
<feature type="region of interest" description="Disordered" evidence="9">
    <location>
        <begin position="289"/>
        <end position="317"/>
    </location>
</feature>
<dbReference type="InterPro" id="IPR027417">
    <property type="entry name" value="P-loop_NTPase"/>
</dbReference>
<evidence type="ECO:0000256" key="5">
    <source>
        <dbReference type="ARBA" id="ARBA00022806"/>
    </source>
</evidence>
<keyword evidence="2" id="KW-0547">Nucleotide-binding</keyword>
<evidence type="ECO:0000256" key="1">
    <source>
        <dbReference type="ARBA" id="ARBA00022723"/>
    </source>
</evidence>
<dbReference type="InterPro" id="IPR013083">
    <property type="entry name" value="Znf_RING/FYVE/PHD"/>
</dbReference>
<keyword evidence="13" id="KW-1185">Reference proteome</keyword>
<evidence type="ECO:0000256" key="3">
    <source>
        <dbReference type="ARBA" id="ARBA00022771"/>
    </source>
</evidence>
<proteinExistence type="predicted"/>
<dbReference type="PANTHER" id="PTHR45626">
    <property type="entry name" value="TRANSCRIPTION TERMINATION FACTOR 2-RELATED"/>
    <property type="match status" value="1"/>
</dbReference>
<feature type="region of interest" description="Disordered" evidence="9">
    <location>
        <begin position="506"/>
        <end position="532"/>
    </location>
</feature>
<evidence type="ECO:0000259" key="11">
    <source>
        <dbReference type="PROSITE" id="PS51192"/>
    </source>
</evidence>
<dbReference type="Proteomes" id="UP000019763">
    <property type="component" value="Unassembled WGS sequence"/>
</dbReference>
<dbReference type="RefSeq" id="XP_011131481.1">
    <property type="nucleotide sequence ID" value="XM_011133179.1"/>
</dbReference>
<keyword evidence="6" id="KW-0862">Zinc</keyword>
<keyword evidence="7" id="KW-0067">ATP-binding</keyword>
<dbReference type="eggNOG" id="KOG1001">
    <property type="taxonomic scope" value="Eukaryota"/>
</dbReference>
<dbReference type="GO" id="GO:0008094">
    <property type="term" value="F:ATP-dependent activity, acting on DNA"/>
    <property type="evidence" value="ECO:0007669"/>
    <property type="project" value="TreeGrafter"/>
</dbReference>
<evidence type="ECO:0000256" key="6">
    <source>
        <dbReference type="ARBA" id="ARBA00022833"/>
    </source>
</evidence>
<dbReference type="PROSITE" id="PS50089">
    <property type="entry name" value="ZF_RING_2"/>
    <property type="match status" value="1"/>
</dbReference>
<dbReference type="Gene3D" id="3.40.50.10810">
    <property type="entry name" value="Tandem AAA-ATPase domain"/>
    <property type="match status" value="2"/>
</dbReference>
<feature type="compositionally biased region" description="Basic and acidic residues" evidence="9">
    <location>
        <begin position="289"/>
        <end position="308"/>
    </location>
</feature>
<keyword evidence="4" id="KW-0378">Hydrolase</keyword>
<comment type="caution">
    <text evidence="12">The sequence shown here is derived from an EMBL/GenBank/DDBJ whole genome shotgun (WGS) entry which is preliminary data.</text>
</comment>
<feature type="compositionally biased region" description="Basic and acidic residues" evidence="9">
    <location>
        <begin position="101"/>
        <end position="128"/>
    </location>
</feature>
<dbReference type="InterPro" id="IPR011016">
    <property type="entry name" value="Znf_RING-CH"/>
</dbReference>
<dbReference type="Pfam" id="PF00176">
    <property type="entry name" value="SNF2-rel_dom"/>
    <property type="match status" value="1"/>
</dbReference>
<dbReference type="VEuPathDB" id="CryptoDB:GNI_110510"/>
<feature type="domain" description="Helicase ATP-binding" evidence="11">
    <location>
        <begin position="415"/>
        <end position="685"/>
    </location>
</feature>
<dbReference type="PANTHER" id="PTHR45626:SF38">
    <property type="entry name" value="DEAD-BOX PROTEIN"/>
    <property type="match status" value="1"/>
</dbReference>
<feature type="compositionally biased region" description="Acidic residues" evidence="9">
    <location>
        <begin position="20"/>
        <end position="35"/>
    </location>
</feature>
<keyword evidence="1" id="KW-0479">Metal-binding</keyword>
<feature type="region of interest" description="Disordered" evidence="9">
    <location>
        <begin position="1"/>
        <end position="84"/>
    </location>
</feature>
<organism evidence="12 13">
    <name type="scientific">Gregarina niphandrodes</name>
    <name type="common">Septate eugregarine</name>
    <dbReference type="NCBI Taxonomy" id="110365"/>
    <lineage>
        <taxon>Eukaryota</taxon>
        <taxon>Sar</taxon>
        <taxon>Alveolata</taxon>
        <taxon>Apicomplexa</taxon>
        <taxon>Conoidasida</taxon>
        <taxon>Gregarinasina</taxon>
        <taxon>Eugregarinorida</taxon>
        <taxon>Gregarinidae</taxon>
        <taxon>Gregarina</taxon>
    </lineage>
</organism>
<evidence type="ECO:0000256" key="4">
    <source>
        <dbReference type="ARBA" id="ARBA00022801"/>
    </source>
</evidence>
<dbReference type="SUPFAM" id="SSF52540">
    <property type="entry name" value="P-loop containing nucleoside triphosphate hydrolases"/>
    <property type="match status" value="1"/>
</dbReference>
<gene>
    <name evidence="12" type="ORF">GNI_110510</name>
</gene>
<dbReference type="CDD" id="cd16448">
    <property type="entry name" value="RING-H2"/>
    <property type="match status" value="1"/>
</dbReference>
<dbReference type="PROSITE" id="PS51192">
    <property type="entry name" value="HELICASE_ATP_BIND_1"/>
    <property type="match status" value="1"/>
</dbReference>
<dbReference type="SUPFAM" id="SSF57850">
    <property type="entry name" value="RING/U-box"/>
    <property type="match status" value="1"/>
</dbReference>
<dbReference type="InterPro" id="IPR000330">
    <property type="entry name" value="SNF2_N"/>
</dbReference>
<dbReference type="Pfam" id="PF13639">
    <property type="entry name" value="zf-RING_2"/>
    <property type="match status" value="1"/>
</dbReference>
<dbReference type="GO" id="GO:0008270">
    <property type="term" value="F:zinc ion binding"/>
    <property type="evidence" value="ECO:0007669"/>
    <property type="project" value="UniProtKB-KW"/>
</dbReference>
<evidence type="ECO:0000259" key="10">
    <source>
        <dbReference type="PROSITE" id="PS50089"/>
    </source>
</evidence>
<dbReference type="GO" id="GO:0006281">
    <property type="term" value="P:DNA repair"/>
    <property type="evidence" value="ECO:0007669"/>
    <property type="project" value="TreeGrafter"/>
</dbReference>
<accession>A0A023B3M9</accession>
<sequence>MEPRPDLAPDQGDNFGVDDFGGDDFGGDDFGDDLGELVSKDDVRNKLDDNQGDDERADQRVGERDADFGGDDGDNSGGSRRGNLGVDLGVDCGVEFDREDDLGAERGDGLDGDRKACEEDGSRSERSATRWAVGVSSDSESESECAITGVRQVGARAVPEFVERVSERGWGSLLPQVESYLGFVDAESLRPGRRLRFVGRHCPLFNNEYEEWMAHIELAARAESDVNTAYDRFALRVVTSRTLHYMLYGHLMHYVDVPVDPALCVEDAVAAYRAAVPCAPTTLHRRDLSPQVIHLDDSPPAPDRDRSLDSNSPSSEDEWRRYLAEGRVLEELERPANPLLRLNAQLFPHQVEAVRWMVRREQPGAKLEETYYVRLPRRRPPLNGEPHGLYLPREYRTGGLATRDVVLDTYVMECICDPDQPRGGIVADEMGLGKTLQVIATIMQDPYTYDQVRKDPLIDWLHTDSEHDSAAGGHQGGDYEGGDPLENIHLEDNHLECRVRKEQKLRAAPKRGTRLGTAPGDTRRRRGRHLGTGARSGIRSAEIGGELRFDEKDVRMGGTLVIAPVSVIGNWRDSMVKFTQVPEHLILEYHGAVKGKTTLNDLAKKVMVITSYAALLGKGNSLTDLHKIHWRRVVLDEAHEIRNIRAKRTKSILQLVYDIGWALTGTPIQNAVEDLLPLLKFIRVTHSFYTEREPSRTQHDFEHQMHFRRAFAIRTYILRRTKRLLELSGQAQSEYTATAELRLAPDGPMPHSTASLASTASVVTTSVVTTSVVTTSVVSSTSLASVAEDTGNDVFATEGASKLVLQFDAAEYEDYEAFRRVASALSAEVRTEFILLNALVTHMRLLSGSPAALGANASRAFAEAIRVRDGVGGLEALGDGDRGWTKNTKLIESVLDNPIIRQLIRATGEQEDDTLCPICYCEGVDAVTVCSHTFHRNCLRLWFEHHRAQTCPSCRRKIRLSEVVSVAQLKTYTPGQPPPETPPETPIKESSKIRIVADMILQQVKQGHPSDVTPGPVKVVIFSSFVRVGTRTHPRTQSHDPD</sequence>
<dbReference type="GO" id="GO:0004386">
    <property type="term" value="F:helicase activity"/>
    <property type="evidence" value="ECO:0007669"/>
    <property type="project" value="UniProtKB-KW"/>
</dbReference>
<keyword evidence="5" id="KW-0347">Helicase</keyword>
<protein>
    <submittedName>
        <fullName evidence="12">SNF2 family amine-terminal domain protein</fullName>
    </submittedName>
</protein>
<feature type="domain" description="RING-type" evidence="10">
    <location>
        <begin position="916"/>
        <end position="955"/>
    </location>
</feature>
<keyword evidence="3 8" id="KW-0863">Zinc-finger</keyword>
<dbReference type="InterPro" id="IPR050628">
    <property type="entry name" value="SNF2_RAD54_helicase_TF"/>
</dbReference>
<dbReference type="GO" id="GO:0005524">
    <property type="term" value="F:ATP binding"/>
    <property type="evidence" value="ECO:0007669"/>
    <property type="project" value="UniProtKB-KW"/>
</dbReference>
<dbReference type="SMART" id="SM00184">
    <property type="entry name" value="RING"/>
    <property type="match status" value="1"/>
</dbReference>
<dbReference type="SMART" id="SM00487">
    <property type="entry name" value="DEXDc"/>
    <property type="match status" value="1"/>
</dbReference>